<proteinExistence type="predicted"/>
<dbReference type="RefSeq" id="WP_245652564.1">
    <property type="nucleotide sequence ID" value="NZ_FNFX01000001.1"/>
</dbReference>
<dbReference type="STRING" id="492660.SAMN05192566_0256"/>
<evidence type="ECO:0000256" key="3">
    <source>
        <dbReference type="ARBA" id="ARBA00023004"/>
    </source>
</evidence>
<evidence type="ECO:0000256" key="5">
    <source>
        <dbReference type="SAM" id="SignalP"/>
    </source>
</evidence>
<accession>A0A1G8ZE97</accession>
<feature type="domain" description="Cytochrome c" evidence="6">
    <location>
        <begin position="105"/>
        <end position="185"/>
    </location>
</feature>
<dbReference type="PROSITE" id="PS51007">
    <property type="entry name" value="CYTC"/>
    <property type="match status" value="1"/>
</dbReference>
<dbReference type="AlphaFoldDB" id="A0A1G8ZE97"/>
<dbReference type="Gene3D" id="1.10.760.10">
    <property type="entry name" value="Cytochrome c-like domain"/>
    <property type="match status" value="1"/>
</dbReference>
<evidence type="ECO:0000256" key="4">
    <source>
        <dbReference type="PROSITE-ProRule" id="PRU00433"/>
    </source>
</evidence>
<dbReference type="PROSITE" id="PS51257">
    <property type="entry name" value="PROKAR_LIPOPROTEIN"/>
    <property type="match status" value="1"/>
</dbReference>
<keyword evidence="2 4" id="KW-0479">Metal-binding</keyword>
<evidence type="ECO:0000313" key="8">
    <source>
        <dbReference type="Proteomes" id="UP000198629"/>
    </source>
</evidence>
<keyword evidence="5" id="KW-0732">Signal</keyword>
<reference evidence="8" key="1">
    <citation type="submission" date="2016-10" db="EMBL/GenBank/DDBJ databases">
        <authorList>
            <person name="Varghese N."/>
            <person name="Submissions S."/>
        </authorList>
    </citation>
    <scope>NUCLEOTIDE SEQUENCE [LARGE SCALE GENOMIC DNA]</scope>
    <source>
        <strain evidence="8">CBMB127</strain>
    </source>
</reference>
<keyword evidence="1 4" id="KW-0349">Heme</keyword>
<sequence length="198" mass="21325">MKESQQPQSRRMKQQLAMAFGVSGLVMAAFLTVACAKDDTSSTRASSEVKSTSAQVTLKDGPPLEFRGTISGDVLDVSPMEGETFTPEAKHFLATGENPYRGNEEEVKKGYTIFSTACSGCHGHLAEGKLGPALADEYWTYPKNETDKGIFETIYGGAAGMMGPQQGRLTVDEIIHVVAWIRHQAEENLKNGGAAPHS</sequence>
<evidence type="ECO:0000256" key="2">
    <source>
        <dbReference type="ARBA" id="ARBA00022723"/>
    </source>
</evidence>
<name>A0A1G8ZE97_9PROT</name>
<dbReference type="InterPro" id="IPR009153">
    <property type="entry name" value="Cyt_cL"/>
</dbReference>
<dbReference type="NCBIfam" id="TIGR03872">
    <property type="entry name" value="cytochrome_MoxG"/>
    <property type="match status" value="1"/>
</dbReference>
<keyword evidence="8" id="KW-1185">Reference proteome</keyword>
<dbReference type="InterPro" id="IPR036909">
    <property type="entry name" value="Cyt_c-like_dom_sf"/>
</dbReference>
<dbReference type="SUPFAM" id="SSF46626">
    <property type="entry name" value="Cytochrome c"/>
    <property type="match status" value="1"/>
</dbReference>
<dbReference type="GO" id="GO:0020037">
    <property type="term" value="F:heme binding"/>
    <property type="evidence" value="ECO:0007669"/>
    <property type="project" value="InterPro"/>
</dbReference>
<keyword evidence="3 4" id="KW-0408">Iron</keyword>
<dbReference type="Pfam" id="PF13442">
    <property type="entry name" value="Cytochrome_CBB3"/>
    <property type="match status" value="1"/>
</dbReference>
<protein>
    <submittedName>
        <fullName evidence="7">Cytochrome c-L</fullName>
    </submittedName>
</protein>
<organism evidence="7 8">
    <name type="scientific">Methylophilus rhizosphaerae</name>
    <dbReference type="NCBI Taxonomy" id="492660"/>
    <lineage>
        <taxon>Bacteria</taxon>
        <taxon>Pseudomonadati</taxon>
        <taxon>Pseudomonadota</taxon>
        <taxon>Betaproteobacteria</taxon>
        <taxon>Nitrosomonadales</taxon>
        <taxon>Methylophilaceae</taxon>
        <taxon>Methylophilus</taxon>
    </lineage>
</organism>
<evidence type="ECO:0000313" key="7">
    <source>
        <dbReference type="EMBL" id="SDK13381.1"/>
    </source>
</evidence>
<evidence type="ECO:0000256" key="1">
    <source>
        <dbReference type="ARBA" id="ARBA00022617"/>
    </source>
</evidence>
<feature type="signal peptide" evidence="5">
    <location>
        <begin position="1"/>
        <end position="28"/>
    </location>
</feature>
<gene>
    <name evidence="7" type="ORF">SAMN05192566_0256</name>
</gene>
<dbReference type="GO" id="GO:0042597">
    <property type="term" value="C:periplasmic space"/>
    <property type="evidence" value="ECO:0007669"/>
    <property type="project" value="InterPro"/>
</dbReference>
<dbReference type="GO" id="GO:0005506">
    <property type="term" value="F:iron ion binding"/>
    <property type="evidence" value="ECO:0007669"/>
    <property type="project" value="InterPro"/>
</dbReference>
<dbReference type="InterPro" id="IPR009056">
    <property type="entry name" value="Cyt_c-like_dom"/>
</dbReference>
<dbReference type="Proteomes" id="UP000198629">
    <property type="component" value="Unassembled WGS sequence"/>
</dbReference>
<feature type="chain" id="PRO_5011523781" evidence="5">
    <location>
        <begin position="29"/>
        <end position="198"/>
    </location>
</feature>
<dbReference type="EMBL" id="FNFX01000001">
    <property type="protein sequence ID" value="SDK13381.1"/>
    <property type="molecule type" value="Genomic_DNA"/>
</dbReference>
<evidence type="ECO:0000259" key="6">
    <source>
        <dbReference type="PROSITE" id="PS51007"/>
    </source>
</evidence>
<dbReference type="GO" id="GO:0009055">
    <property type="term" value="F:electron transfer activity"/>
    <property type="evidence" value="ECO:0007669"/>
    <property type="project" value="InterPro"/>
</dbReference>